<dbReference type="PANTHER" id="PTHR31182:SF21">
    <property type="entry name" value="C2 NT-TYPE DOMAIN-CONTAINING PROTEIN"/>
    <property type="match status" value="1"/>
</dbReference>
<evidence type="ECO:0000313" key="2">
    <source>
        <dbReference type="Proteomes" id="UP001237642"/>
    </source>
</evidence>
<dbReference type="Proteomes" id="UP001237642">
    <property type="component" value="Unassembled WGS sequence"/>
</dbReference>
<dbReference type="PANTHER" id="PTHR31182">
    <property type="entry name" value="C2 NT-TYPE DOMAIN-CONTAINING PROTEIN"/>
    <property type="match status" value="1"/>
</dbReference>
<protein>
    <submittedName>
        <fullName evidence="1">Uncharacterized protein</fullName>
    </submittedName>
</protein>
<name>A0AAD8JAY2_9APIA</name>
<dbReference type="EMBL" id="JAUIZM010000001">
    <property type="protein sequence ID" value="KAK1400942.1"/>
    <property type="molecule type" value="Genomic_DNA"/>
</dbReference>
<keyword evidence="2" id="KW-1185">Reference proteome</keyword>
<proteinExistence type="predicted"/>
<accession>A0AAD8JAY2</accession>
<evidence type="ECO:0000313" key="1">
    <source>
        <dbReference type="EMBL" id="KAK1400942.1"/>
    </source>
</evidence>
<comment type="caution">
    <text evidence="1">The sequence shown here is derived from an EMBL/GenBank/DDBJ whole genome shotgun (WGS) entry which is preliminary data.</text>
</comment>
<dbReference type="AlphaFoldDB" id="A0AAD8JAY2"/>
<reference evidence="1" key="2">
    <citation type="submission" date="2023-05" db="EMBL/GenBank/DDBJ databases">
        <authorList>
            <person name="Schelkunov M.I."/>
        </authorList>
    </citation>
    <scope>NUCLEOTIDE SEQUENCE</scope>
    <source>
        <strain evidence="1">Hsosn_3</strain>
        <tissue evidence="1">Leaf</tissue>
    </source>
</reference>
<organism evidence="1 2">
    <name type="scientific">Heracleum sosnowskyi</name>
    <dbReference type="NCBI Taxonomy" id="360622"/>
    <lineage>
        <taxon>Eukaryota</taxon>
        <taxon>Viridiplantae</taxon>
        <taxon>Streptophyta</taxon>
        <taxon>Embryophyta</taxon>
        <taxon>Tracheophyta</taxon>
        <taxon>Spermatophyta</taxon>
        <taxon>Magnoliopsida</taxon>
        <taxon>eudicotyledons</taxon>
        <taxon>Gunneridae</taxon>
        <taxon>Pentapetalae</taxon>
        <taxon>asterids</taxon>
        <taxon>campanulids</taxon>
        <taxon>Apiales</taxon>
        <taxon>Apiaceae</taxon>
        <taxon>Apioideae</taxon>
        <taxon>apioid superclade</taxon>
        <taxon>Tordylieae</taxon>
        <taxon>Tordyliinae</taxon>
        <taxon>Heracleum</taxon>
    </lineage>
</organism>
<gene>
    <name evidence="1" type="ORF">POM88_000547</name>
</gene>
<sequence>MLKFTSRLRTEVGKVDKAKIRSLSVVPRKSFISSSHPDGMEEERFDFLHVGMTISLSLRVEAEAYYIIDTLRERLYEECNQAYIPKSDQQNQIPQVTSSK</sequence>
<reference evidence="1" key="1">
    <citation type="submission" date="2023-02" db="EMBL/GenBank/DDBJ databases">
        <title>Genome of toxic invasive species Heracleum sosnowskyi carries increased number of genes despite the absence of recent whole-genome duplications.</title>
        <authorList>
            <person name="Schelkunov M."/>
            <person name="Shtratnikova V."/>
            <person name="Makarenko M."/>
            <person name="Klepikova A."/>
            <person name="Omelchenko D."/>
            <person name="Novikova G."/>
            <person name="Obukhova E."/>
            <person name="Bogdanov V."/>
            <person name="Penin A."/>
            <person name="Logacheva M."/>
        </authorList>
    </citation>
    <scope>NUCLEOTIDE SEQUENCE</scope>
    <source>
        <strain evidence="1">Hsosn_3</strain>
        <tissue evidence="1">Leaf</tissue>
    </source>
</reference>